<evidence type="ECO:0000313" key="1">
    <source>
        <dbReference type="EMBL" id="CAH2394122.1"/>
    </source>
</evidence>
<keyword evidence="2" id="KW-1185">Reference proteome</keyword>
<dbReference type="Proteomes" id="UP001152604">
    <property type="component" value="Unassembled WGS sequence"/>
</dbReference>
<sequence>MDEMKKGNHPTDLRRGLAHTQGDAINAILAAAGYNFSLLLRWLKQFLWLLIAAFLNRPKQLAA</sequence>
<reference evidence="1" key="1">
    <citation type="submission" date="2022-03" db="EMBL/GenBank/DDBJ databases">
        <authorList>
            <person name="Brunel B."/>
        </authorList>
    </citation>
    <scope>NUCLEOTIDE SEQUENCE</scope>
    <source>
        <strain evidence="1">STM4922sample</strain>
    </source>
</reference>
<name>A0ABN8JE49_9HYPH</name>
<gene>
    <name evidence="1" type="ORF">MES4922_10035</name>
</gene>
<organism evidence="1 2">
    <name type="scientific">Mesorhizobium ventifaucium</name>
    <dbReference type="NCBI Taxonomy" id="666020"/>
    <lineage>
        <taxon>Bacteria</taxon>
        <taxon>Pseudomonadati</taxon>
        <taxon>Pseudomonadota</taxon>
        <taxon>Alphaproteobacteria</taxon>
        <taxon>Hyphomicrobiales</taxon>
        <taxon>Phyllobacteriaceae</taxon>
        <taxon>Mesorhizobium</taxon>
    </lineage>
</organism>
<accession>A0ABN8JE49</accession>
<comment type="caution">
    <text evidence="1">The sequence shown here is derived from an EMBL/GenBank/DDBJ whole genome shotgun (WGS) entry which is preliminary data.</text>
</comment>
<proteinExistence type="predicted"/>
<dbReference type="EMBL" id="CAKXZS010000001">
    <property type="protein sequence ID" value="CAH2394122.1"/>
    <property type="molecule type" value="Genomic_DNA"/>
</dbReference>
<protein>
    <submittedName>
        <fullName evidence="1">Transposase</fullName>
    </submittedName>
</protein>
<evidence type="ECO:0000313" key="2">
    <source>
        <dbReference type="Proteomes" id="UP001152604"/>
    </source>
</evidence>